<evidence type="ECO:0000313" key="2">
    <source>
        <dbReference type="Proteomes" id="UP000515561"/>
    </source>
</evidence>
<dbReference type="GO" id="GO:0016740">
    <property type="term" value="F:transferase activity"/>
    <property type="evidence" value="ECO:0007669"/>
    <property type="project" value="UniProtKB-KW"/>
</dbReference>
<dbReference type="EMBL" id="AP023367">
    <property type="protein sequence ID" value="BCJ96737.1"/>
    <property type="molecule type" value="Genomic_DNA"/>
</dbReference>
<dbReference type="KEGG" id="acel:acsn021_43060"/>
<name>A0A6S6R9C9_9FIRM</name>
<accession>A0A6S6R9C9</accession>
<keyword evidence="1" id="KW-0808">Transferase</keyword>
<protein>
    <submittedName>
        <fullName evidence="1">Glycosyl transferase family 1</fullName>
    </submittedName>
</protein>
<organism evidence="1 2">
    <name type="scientific">Anaerocolumna cellulosilytica</name>
    <dbReference type="NCBI Taxonomy" id="433286"/>
    <lineage>
        <taxon>Bacteria</taxon>
        <taxon>Bacillati</taxon>
        <taxon>Bacillota</taxon>
        <taxon>Clostridia</taxon>
        <taxon>Lachnospirales</taxon>
        <taxon>Lachnospiraceae</taxon>
        <taxon>Anaerocolumna</taxon>
    </lineage>
</organism>
<evidence type="ECO:0000313" key="1">
    <source>
        <dbReference type="EMBL" id="BCJ96737.1"/>
    </source>
</evidence>
<proteinExistence type="predicted"/>
<dbReference type="Gene3D" id="3.40.50.2000">
    <property type="entry name" value="Glycogen Phosphorylase B"/>
    <property type="match status" value="2"/>
</dbReference>
<dbReference type="PANTHER" id="PTHR12526">
    <property type="entry name" value="GLYCOSYLTRANSFERASE"/>
    <property type="match status" value="1"/>
</dbReference>
<sequence>MRQKIKVLAVNTAGLTTNGISAVIYDYYSAMDLEPFAIDVLSIGAYSISLVEAFEELGITIYYLPSRKDELFKYVKGLIKLFQIQQYDILHVHGNSATLAIELMIAKLCGCKIRIAHSHNTTCDYKKADKVLRPVFNRTYTHAFACGQKAGEWLYGKKDFTVMKNGRDIMKYRFHPYKREEVRKMLGLDKTTLAIGHIGNFNEQKNHEFLIHVFYEVYKERKDAKLFLAGFGPKEEFIKMLVHTLGLKDRVVFLGVIDNVHEILQAMDVMLLPSLYEGLPLVVVEWQIAALPCIISEVVSRECVYTDLVRLLPLNCTYTRWAKNILEIDTKKRQLYADSVVSLTREHEYDIACEAERLAEFYLQCRDSNAVPMEGCGYGRN</sequence>
<gene>
    <name evidence="1" type="primary">rfaG_2</name>
    <name evidence="1" type="ORF">acsn021_43060</name>
</gene>
<dbReference type="Proteomes" id="UP000515561">
    <property type="component" value="Chromosome"/>
</dbReference>
<dbReference type="CDD" id="cd03812">
    <property type="entry name" value="GT4_CapH-like"/>
    <property type="match status" value="1"/>
</dbReference>
<dbReference type="Pfam" id="PF13692">
    <property type="entry name" value="Glyco_trans_1_4"/>
    <property type="match status" value="1"/>
</dbReference>
<dbReference type="SUPFAM" id="SSF53756">
    <property type="entry name" value="UDP-Glycosyltransferase/glycogen phosphorylase"/>
    <property type="match status" value="1"/>
</dbReference>
<keyword evidence="2" id="KW-1185">Reference proteome</keyword>
<reference evidence="1 2" key="1">
    <citation type="journal article" date="2016" name="Int. J. Syst. Evol. Microbiol.">
        <title>Descriptions of Anaerotaenia torta gen. nov., sp. nov. and Anaerocolumna cellulosilytica gen. nov., sp. nov. isolated from a methanogenic reactor of cattle waste.</title>
        <authorList>
            <person name="Uek A."/>
            <person name="Ohtaki Y."/>
            <person name="Kaku N."/>
            <person name="Ueki K."/>
        </authorList>
    </citation>
    <scope>NUCLEOTIDE SEQUENCE [LARGE SCALE GENOMIC DNA]</scope>
    <source>
        <strain evidence="1 2">SN021</strain>
    </source>
</reference>
<dbReference type="AlphaFoldDB" id="A0A6S6R9C9"/>
<dbReference type="RefSeq" id="WP_184092125.1">
    <property type="nucleotide sequence ID" value="NZ_AP023367.1"/>
</dbReference>